<feature type="coiled-coil region" evidence="1">
    <location>
        <begin position="56"/>
        <end position="133"/>
    </location>
</feature>
<feature type="region of interest" description="Disordered" evidence="2">
    <location>
        <begin position="183"/>
        <end position="221"/>
    </location>
</feature>
<organism evidence="3 4">
    <name type="scientific">Oleoguttula mirabilis</name>
    <dbReference type="NCBI Taxonomy" id="1507867"/>
    <lineage>
        <taxon>Eukaryota</taxon>
        <taxon>Fungi</taxon>
        <taxon>Dikarya</taxon>
        <taxon>Ascomycota</taxon>
        <taxon>Pezizomycotina</taxon>
        <taxon>Dothideomycetes</taxon>
        <taxon>Dothideomycetidae</taxon>
        <taxon>Mycosphaerellales</taxon>
        <taxon>Teratosphaeriaceae</taxon>
        <taxon>Oleoguttula</taxon>
    </lineage>
</organism>
<gene>
    <name evidence="3" type="ORF">LTR36_008515</name>
</gene>
<reference evidence="3 4" key="1">
    <citation type="submission" date="2021-11" db="EMBL/GenBank/DDBJ databases">
        <title>Black yeast isolated from Biological Soil Crust.</title>
        <authorList>
            <person name="Kurbessoian T."/>
        </authorList>
    </citation>
    <scope>NUCLEOTIDE SEQUENCE [LARGE SCALE GENOMIC DNA]</scope>
    <source>
        <strain evidence="3 4">CCFEE 5522</strain>
    </source>
</reference>
<evidence type="ECO:0000256" key="2">
    <source>
        <dbReference type="SAM" id="MobiDB-lite"/>
    </source>
</evidence>
<sequence>MSAAASTLPTETNEKTLVDRVLPISDSQHEELHSSYESINDRDELREMLHGKDVTLQAQKEALTAVAVEVETLRKEVASLRDCLDREEAKSGAALATEREMHADALDGERTKQDRLRQRIDRLKTNSEQHRQNAQVAIMNANTARTIPVTNIYNTVIVQQQQQAPRPQAPRPVGIHCCVAPSRLPPIPSRSRTMDRYPFGPPGNQPRSRPGSRPSTGSSGR</sequence>
<dbReference type="Proteomes" id="UP001324427">
    <property type="component" value="Unassembled WGS sequence"/>
</dbReference>
<accession>A0AAV9JSZ0</accession>
<keyword evidence="1" id="KW-0175">Coiled coil</keyword>
<evidence type="ECO:0000313" key="4">
    <source>
        <dbReference type="Proteomes" id="UP001324427"/>
    </source>
</evidence>
<dbReference type="AlphaFoldDB" id="A0AAV9JSZ0"/>
<comment type="caution">
    <text evidence="3">The sequence shown here is derived from an EMBL/GenBank/DDBJ whole genome shotgun (WGS) entry which is preliminary data.</text>
</comment>
<evidence type="ECO:0000313" key="3">
    <source>
        <dbReference type="EMBL" id="KAK4548742.1"/>
    </source>
</evidence>
<proteinExistence type="predicted"/>
<protein>
    <submittedName>
        <fullName evidence="3">Uncharacterized protein</fullName>
    </submittedName>
</protein>
<dbReference type="EMBL" id="JAVFHQ010000006">
    <property type="protein sequence ID" value="KAK4548742.1"/>
    <property type="molecule type" value="Genomic_DNA"/>
</dbReference>
<feature type="compositionally biased region" description="Low complexity" evidence="2">
    <location>
        <begin position="205"/>
        <end position="221"/>
    </location>
</feature>
<name>A0AAV9JSZ0_9PEZI</name>
<keyword evidence="4" id="KW-1185">Reference proteome</keyword>
<evidence type="ECO:0000256" key="1">
    <source>
        <dbReference type="SAM" id="Coils"/>
    </source>
</evidence>